<dbReference type="PANTHER" id="PTHR10885">
    <property type="entry name" value="ISOPENTENYL-DIPHOSPHATE DELTA-ISOMERASE"/>
    <property type="match status" value="1"/>
</dbReference>
<dbReference type="UniPathway" id="UPA00059">
    <property type="reaction ID" value="UER00104"/>
</dbReference>
<keyword evidence="4 10" id="KW-0963">Cytoplasm</keyword>
<dbReference type="PIRSF" id="PIRSF018427">
    <property type="entry name" value="Isopntndiph_ism"/>
    <property type="match status" value="1"/>
</dbReference>
<dbReference type="CDD" id="cd02885">
    <property type="entry name" value="NUDIX_IPP_Isomerase"/>
    <property type="match status" value="1"/>
</dbReference>
<comment type="catalytic activity">
    <reaction evidence="10">
        <text>isopentenyl diphosphate = dimethylallyl diphosphate</text>
        <dbReference type="Rhea" id="RHEA:23284"/>
        <dbReference type="ChEBI" id="CHEBI:57623"/>
        <dbReference type="ChEBI" id="CHEBI:128769"/>
        <dbReference type="EC" id="5.3.3.2"/>
    </reaction>
</comment>
<evidence type="ECO:0000256" key="9">
    <source>
        <dbReference type="ARBA" id="ARBA00023235"/>
    </source>
</evidence>
<dbReference type="RefSeq" id="WP_132922707.1">
    <property type="nucleotide sequence ID" value="NZ_SJOI01000001.1"/>
</dbReference>
<dbReference type="GO" id="GO:0004452">
    <property type="term" value="F:isopentenyl-diphosphate delta-isomerase activity"/>
    <property type="evidence" value="ECO:0007669"/>
    <property type="project" value="UniProtKB-UniRule"/>
</dbReference>
<dbReference type="EMBL" id="SJOI01000001">
    <property type="protein sequence ID" value="TCL03883.1"/>
    <property type="molecule type" value="Genomic_DNA"/>
</dbReference>
<evidence type="ECO:0000256" key="1">
    <source>
        <dbReference type="ARBA" id="ARBA00004826"/>
    </source>
</evidence>
<comment type="cofactor">
    <cofactor evidence="10">
        <name>Mn(2+)</name>
        <dbReference type="ChEBI" id="CHEBI:29035"/>
    </cofactor>
    <text evidence="10">Binds 1 Mn(2+) ion per subunit.</text>
</comment>
<dbReference type="PANTHER" id="PTHR10885:SF0">
    <property type="entry name" value="ISOPENTENYL-DIPHOSPHATE DELTA-ISOMERASE"/>
    <property type="match status" value="1"/>
</dbReference>
<dbReference type="Gene3D" id="3.90.79.10">
    <property type="entry name" value="Nucleoside Triphosphate Pyrophosphohydrolase"/>
    <property type="match status" value="1"/>
</dbReference>
<comment type="subcellular location">
    <subcellularLocation>
        <location evidence="10">Cytoplasm</location>
    </subcellularLocation>
</comment>
<dbReference type="NCBIfam" id="TIGR02150">
    <property type="entry name" value="IPP_isom_1"/>
    <property type="match status" value="1"/>
</dbReference>
<accession>A0A4R1N9F5</accession>
<dbReference type="InterPro" id="IPR056375">
    <property type="entry name" value="Idi_bact"/>
</dbReference>
<evidence type="ECO:0000259" key="12">
    <source>
        <dbReference type="PROSITE" id="PS51462"/>
    </source>
</evidence>
<evidence type="ECO:0000256" key="7">
    <source>
        <dbReference type="ARBA" id="ARBA00023211"/>
    </source>
</evidence>
<dbReference type="HAMAP" id="MF_00202">
    <property type="entry name" value="Idi"/>
    <property type="match status" value="1"/>
</dbReference>
<evidence type="ECO:0000256" key="8">
    <source>
        <dbReference type="ARBA" id="ARBA00023229"/>
    </source>
</evidence>
<feature type="binding site" evidence="10">
    <location>
        <position position="31"/>
    </location>
    <ligand>
        <name>Mn(2+)</name>
        <dbReference type="ChEBI" id="CHEBI:29035"/>
    </ligand>
</feature>
<comment type="cofactor">
    <cofactor evidence="10">
        <name>Mg(2+)</name>
        <dbReference type="ChEBI" id="CHEBI:18420"/>
    </cofactor>
    <text evidence="10">Binds 1 Mg(2+) ion per subunit. The magnesium ion binds only when substrate is bound.</text>
</comment>
<protein>
    <recommendedName>
        <fullName evidence="3 10">Isopentenyl-diphosphate Delta-isomerase</fullName>
        <shortName evidence="10">IPP isomerase</shortName>
        <ecNumber evidence="3 10">5.3.3.2</ecNumber>
    </recommendedName>
    <alternativeName>
        <fullName evidence="10">IPP:DMAPP isomerase</fullName>
    </alternativeName>
    <alternativeName>
        <fullName evidence="10">Isopentenyl pyrophosphate isomerase</fullName>
    </alternativeName>
</protein>
<feature type="domain" description="Nudix hydrolase" evidence="12">
    <location>
        <begin position="29"/>
        <end position="161"/>
    </location>
</feature>
<dbReference type="AlphaFoldDB" id="A0A4R1N9F5"/>
<evidence type="ECO:0000256" key="5">
    <source>
        <dbReference type="ARBA" id="ARBA00022723"/>
    </source>
</evidence>
<dbReference type="GO" id="GO:0005737">
    <property type="term" value="C:cytoplasm"/>
    <property type="evidence" value="ECO:0007669"/>
    <property type="project" value="UniProtKB-SubCell"/>
</dbReference>
<dbReference type="Pfam" id="PF00293">
    <property type="entry name" value="NUDIX"/>
    <property type="match status" value="1"/>
</dbReference>
<evidence type="ECO:0000256" key="11">
    <source>
        <dbReference type="PIRSR" id="PIRSR018427-1"/>
    </source>
</evidence>
<organism evidence="13 14">
    <name type="scientific">Sodalis ligni</name>
    <dbReference type="NCBI Taxonomy" id="2697027"/>
    <lineage>
        <taxon>Bacteria</taxon>
        <taxon>Pseudomonadati</taxon>
        <taxon>Pseudomonadota</taxon>
        <taxon>Gammaproteobacteria</taxon>
        <taxon>Enterobacterales</taxon>
        <taxon>Bruguierivoracaceae</taxon>
        <taxon>Sodalis</taxon>
    </lineage>
</organism>
<feature type="active site" evidence="10 11">
    <location>
        <position position="113"/>
    </location>
</feature>
<dbReference type="GO" id="GO:0009240">
    <property type="term" value="P:isopentenyl diphosphate biosynthetic process"/>
    <property type="evidence" value="ECO:0007669"/>
    <property type="project" value="TreeGrafter"/>
</dbReference>
<keyword evidence="5 10" id="KW-0479">Metal-binding</keyword>
<dbReference type="GO" id="GO:0050992">
    <property type="term" value="P:dimethylallyl diphosphate biosynthetic process"/>
    <property type="evidence" value="ECO:0007669"/>
    <property type="project" value="UniProtKB-UniRule"/>
</dbReference>
<dbReference type="NCBIfam" id="NF002995">
    <property type="entry name" value="PRK03759.1"/>
    <property type="match status" value="1"/>
</dbReference>
<evidence type="ECO:0000313" key="13">
    <source>
        <dbReference type="EMBL" id="TCL03883.1"/>
    </source>
</evidence>
<dbReference type="InterPro" id="IPR000086">
    <property type="entry name" value="NUDIX_hydrolase_dom"/>
</dbReference>
<evidence type="ECO:0000313" key="14">
    <source>
        <dbReference type="Proteomes" id="UP000294555"/>
    </source>
</evidence>
<comment type="function">
    <text evidence="10">Catalyzes the 1,3-allylic rearrangement of the homoallylic substrate isopentenyl (IPP) to its highly electrophilic allylic isomer, dimethylallyl diphosphate (DMAPP).</text>
</comment>
<comment type="subunit">
    <text evidence="10">Homodimer.</text>
</comment>
<gene>
    <name evidence="10" type="primary">idi</name>
    <name evidence="13" type="ORF">EZJ58_1973</name>
</gene>
<feature type="binding site" evidence="10">
    <location>
        <position position="68"/>
    </location>
    <ligand>
        <name>Mn(2+)</name>
        <dbReference type="ChEBI" id="CHEBI:29035"/>
    </ligand>
</feature>
<evidence type="ECO:0000256" key="3">
    <source>
        <dbReference type="ARBA" id="ARBA00012057"/>
    </source>
</evidence>
<feature type="binding site" evidence="10">
    <location>
        <position position="111"/>
    </location>
    <ligand>
        <name>Mn(2+)</name>
        <dbReference type="ChEBI" id="CHEBI:29035"/>
    </ligand>
</feature>
<feature type="binding site" evidence="10">
    <location>
        <position position="113"/>
    </location>
    <ligand>
        <name>Mn(2+)</name>
        <dbReference type="ChEBI" id="CHEBI:29035"/>
    </ligand>
</feature>
<keyword evidence="9 10" id="KW-0413">Isomerase</keyword>
<comment type="similarity">
    <text evidence="2 10">Belongs to the IPP isomerase type 1 family.</text>
</comment>
<keyword evidence="6 10" id="KW-0460">Magnesium</keyword>
<dbReference type="InterPro" id="IPR011876">
    <property type="entry name" value="IsopentenylPP_isomerase_typ1"/>
</dbReference>
<keyword evidence="7 10" id="KW-0464">Manganese</keyword>
<evidence type="ECO:0000256" key="6">
    <source>
        <dbReference type="ARBA" id="ARBA00022842"/>
    </source>
</evidence>
<dbReference type="SUPFAM" id="SSF55811">
    <property type="entry name" value="Nudix"/>
    <property type="match status" value="1"/>
</dbReference>
<dbReference type="Proteomes" id="UP000294555">
    <property type="component" value="Unassembled WGS sequence"/>
</dbReference>
<comment type="caution">
    <text evidence="13">The sequence shown here is derived from an EMBL/GenBank/DDBJ whole genome shotgun (WGS) entry which is preliminary data.</text>
</comment>
<dbReference type="OrthoDB" id="9809458at2"/>
<keyword evidence="8 10" id="KW-0414">Isoprene biosynthesis</keyword>
<feature type="active site" evidence="10 11">
    <location>
        <position position="66"/>
    </location>
</feature>
<proteinExistence type="inferred from homology"/>
<dbReference type="PROSITE" id="PS51462">
    <property type="entry name" value="NUDIX"/>
    <property type="match status" value="1"/>
</dbReference>
<evidence type="ECO:0000256" key="10">
    <source>
        <dbReference type="HAMAP-Rule" id="MF_00202"/>
    </source>
</evidence>
<comment type="pathway">
    <text evidence="1 10">Isoprenoid biosynthesis; dimethylallyl diphosphate biosynthesis; dimethylallyl diphosphate from isopentenyl diphosphate: step 1/1.</text>
</comment>
<keyword evidence="14" id="KW-1185">Reference proteome</keyword>
<feature type="binding site" evidence="10">
    <location>
        <position position="25"/>
    </location>
    <ligand>
        <name>Mn(2+)</name>
        <dbReference type="ChEBI" id="CHEBI:29035"/>
    </ligand>
</feature>
<dbReference type="EC" id="5.3.3.2" evidence="3 10"/>
<sequence length="180" mass="20497">MAFTEVILVDERDQPVGRMEKLKAHREGLLHRAVTVYLFNPEGDLLLQQRAESKYHCGGLWSNTCCGHPMPREETASAAQRRLYEEMGLNCALTPIFTLQYRLPLSNGLVEHELGHVFFGISGQTPKLNPGEAMAYRYQPLTALLAETQRDPALFTPWFLLTLPDIPPYFNEFLRLRHAG</sequence>
<name>A0A4R1N9F5_9GAMM</name>
<feature type="binding site" evidence="10">
    <location>
        <position position="86"/>
    </location>
    <ligand>
        <name>Mg(2+)</name>
        <dbReference type="ChEBI" id="CHEBI:18420"/>
    </ligand>
</feature>
<evidence type="ECO:0000256" key="2">
    <source>
        <dbReference type="ARBA" id="ARBA00007579"/>
    </source>
</evidence>
<reference evidence="13 14" key="1">
    <citation type="submission" date="2019-02" db="EMBL/GenBank/DDBJ databases">
        <title>Investigation of anaerobic lignin degradation for improved lignocellulosic biofuels.</title>
        <authorList>
            <person name="Deangelis K."/>
        </authorList>
    </citation>
    <scope>NUCLEOTIDE SEQUENCE [LARGE SCALE GENOMIC DNA]</scope>
    <source>
        <strain evidence="13 14">159R</strain>
    </source>
</reference>
<dbReference type="GO" id="GO:0046872">
    <property type="term" value="F:metal ion binding"/>
    <property type="evidence" value="ECO:0007669"/>
    <property type="project" value="UniProtKB-KW"/>
</dbReference>
<dbReference type="InterPro" id="IPR015797">
    <property type="entry name" value="NUDIX_hydrolase-like_dom_sf"/>
</dbReference>
<evidence type="ECO:0000256" key="4">
    <source>
        <dbReference type="ARBA" id="ARBA00022490"/>
    </source>
</evidence>